<sequence length="73" mass="7908">MSDETFTINGVTVTARLLAMARNELARTSVFNAGFIPRFDQLTEHEQTISVLDAGNYLKALARIVPGVAGEPT</sequence>
<gene>
    <name evidence="1" type="ORF">Ato02nite_006570</name>
</gene>
<keyword evidence="2" id="KW-1185">Reference proteome</keyword>
<evidence type="ECO:0000313" key="2">
    <source>
        <dbReference type="Proteomes" id="UP000677082"/>
    </source>
</evidence>
<protein>
    <submittedName>
        <fullName evidence="1">Uncharacterized protein</fullName>
    </submittedName>
</protein>
<reference evidence="1 2" key="1">
    <citation type="submission" date="2021-03" db="EMBL/GenBank/DDBJ databases">
        <title>Whole genome shotgun sequence of Actinoplanes toevensis NBRC 105298.</title>
        <authorList>
            <person name="Komaki H."/>
            <person name="Tamura T."/>
        </authorList>
    </citation>
    <scope>NUCLEOTIDE SEQUENCE [LARGE SCALE GENOMIC DNA]</scope>
    <source>
        <strain evidence="1 2">NBRC 105298</strain>
    </source>
</reference>
<accession>A0A919W071</accession>
<name>A0A919W071_9ACTN</name>
<dbReference type="EMBL" id="BOQN01000009">
    <property type="protein sequence ID" value="GIM88864.1"/>
    <property type="molecule type" value="Genomic_DNA"/>
</dbReference>
<dbReference type="RefSeq" id="WP_213004846.1">
    <property type="nucleotide sequence ID" value="NZ_BOQN01000009.1"/>
</dbReference>
<proteinExistence type="predicted"/>
<dbReference type="AlphaFoldDB" id="A0A919W071"/>
<organism evidence="1 2">
    <name type="scientific">Paractinoplanes toevensis</name>
    <dbReference type="NCBI Taxonomy" id="571911"/>
    <lineage>
        <taxon>Bacteria</taxon>
        <taxon>Bacillati</taxon>
        <taxon>Actinomycetota</taxon>
        <taxon>Actinomycetes</taxon>
        <taxon>Micromonosporales</taxon>
        <taxon>Micromonosporaceae</taxon>
        <taxon>Paractinoplanes</taxon>
    </lineage>
</organism>
<evidence type="ECO:0000313" key="1">
    <source>
        <dbReference type="EMBL" id="GIM88864.1"/>
    </source>
</evidence>
<comment type="caution">
    <text evidence="1">The sequence shown here is derived from an EMBL/GenBank/DDBJ whole genome shotgun (WGS) entry which is preliminary data.</text>
</comment>
<dbReference type="Proteomes" id="UP000677082">
    <property type="component" value="Unassembled WGS sequence"/>
</dbReference>